<dbReference type="HOGENOM" id="CLU_1742200_0_0_1"/>
<evidence type="ECO:0000313" key="2">
    <source>
        <dbReference type="Proteomes" id="UP000008068"/>
    </source>
</evidence>
<dbReference type="InParanoid" id="G0NFI1"/>
<organism evidence="2">
    <name type="scientific">Caenorhabditis brenneri</name>
    <name type="common">Nematode worm</name>
    <dbReference type="NCBI Taxonomy" id="135651"/>
    <lineage>
        <taxon>Eukaryota</taxon>
        <taxon>Metazoa</taxon>
        <taxon>Ecdysozoa</taxon>
        <taxon>Nematoda</taxon>
        <taxon>Chromadorea</taxon>
        <taxon>Rhabditida</taxon>
        <taxon>Rhabditina</taxon>
        <taxon>Rhabditomorpha</taxon>
        <taxon>Rhabditoidea</taxon>
        <taxon>Rhabditidae</taxon>
        <taxon>Peloderinae</taxon>
        <taxon>Caenorhabditis</taxon>
    </lineage>
</organism>
<sequence>MAIYVNVTQFITGTGNHHDPRMMRVKFGNLVRTLLNNVGTARDNMEAFKKGMKIKQSDVRKFTAYSTVGSLLPFASICDAALVAHPPFRELLSSPGCVRQTEKEKGGPNFKSCCADYESDPGAGCLSKTRKLRRSIREDPNYEPLFAGPA</sequence>
<dbReference type="AlphaFoldDB" id="G0NFI1"/>
<gene>
    <name evidence="1" type="ORF">CAEBREN_07072</name>
</gene>
<name>G0NFI1_CAEBE</name>
<dbReference type="eggNOG" id="KOG3720">
    <property type="taxonomic scope" value="Eukaryota"/>
</dbReference>
<dbReference type="STRING" id="135651.G0NFI1"/>
<evidence type="ECO:0000313" key="1">
    <source>
        <dbReference type="EMBL" id="EGT59620.1"/>
    </source>
</evidence>
<proteinExistence type="predicted"/>
<reference evidence="2" key="1">
    <citation type="submission" date="2011-07" db="EMBL/GenBank/DDBJ databases">
        <authorList>
            <consortium name="Caenorhabditis brenneri Sequencing and Analysis Consortium"/>
            <person name="Wilson R.K."/>
        </authorList>
    </citation>
    <scope>NUCLEOTIDE SEQUENCE [LARGE SCALE GENOMIC DNA]</scope>
    <source>
        <strain evidence="2">PB2801</strain>
    </source>
</reference>
<dbReference type="EMBL" id="GL379876">
    <property type="protein sequence ID" value="EGT59620.1"/>
    <property type="molecule type" value="Genomic_DNA"/>
</dbReference>
<dbReference type="Proteomes" id="UP000008068">
    <property type="component" value="Unassembled WGS sequence"/>
</dbReference>
<protein>
    <submittedName>
        <fullName evidence="1">Uncharacterized protein</fullName>
    </submittedName>
</protein>
<accession>G0NFI1</accession>
<keyword evidence="2" id="KW-1185">Reference proteome</keyword>